<organism evidence="3 4">
    <name type="scientific">Paragonimus westermani</name>
    <dbReference type="NCBI Taxonomy" id="34504"/>
    <lineage>
        <taxon>Eukaryota</taxon>
        <taxon>Metazoa</taxon>
        <taxon>Spiralia</taxon>
        <taxon>Lophotrochozoa</taxon>
        <taxon>Platyhelminthes</taxon>
        <taxon>Trematoda</taxon>
        <taxon>Digenea</taxon>
        <taxon>Plagiorchiida</taxon>
        <taxon>Troglotremata</taxon>
        <taxon>Troglotrematidae</taxon>
        <taxon>Paragonimus</taxon>
    </lineage>
</organism>
<keyword evidence="4" id="KW-1185">Reference proteome</keyword>
<feature type="coiled-coil region" evidence="1">
    <location>
        <begin position="274"/>
        <end position="308"/>
    </location>
</feature>
<evidence type="ECO:0000256" key="1">
    <source>
        <dbReference type="SAM" id="Coils"/>
    </source>
</evidence>
<dbReference type="GO" id="GO:0060271">
    <property type="term" value="P:cilium assembly"/>
    <property type="evidence" value="ECO:0007669"/>
    <property type="project" value="TreeGrafter"/>
</dbReference>
<dbReference type="EMBL" id="QNGE01002805">
    <property type="protein sequence ID" value="KAA3674962.1"/>
    <property type="molecule type" value="Genomic_DNA"/>
</dbReference>
<feature type="region of interest" description="Disordered" evidence="2">
    <location>
        <begin position="607"/>
        <end position="626"/>
    </location>
</feature>
<dbReference type="GO" id="GO:0005815">
    <property type="term" value="C:microtubule organizing center"/>
    <property type="evidence" value="ECO:0007669"/>
    <property type="project" value="TreeGrafter"/>
</dbReference>
<evidence type="ECO:0000256" key="2">
    <source>
        <dbReference type="SAM" id="MobiDB-lite"/>
    </source>
</evidence>
<comment type="caution">
    <text evidence="3">The sequence shown here is derived from an EMBL/GenBank/DDBJ whole genome shotgun (WGS) entry which is preliminary data.</text>
</comment>
<feature type="coiled-coil region" evidence="1">
    <location>
        <begin position="341"/>
        <end position="368"/>
    </location>
</feature>
<dbReference type="Proteomes" id="UP000324629">
    <property type="component" value="Unassembled WGS sequence"/>
</dbReference>
<dbReference type="InterPro" id="IPR026205">
    <property type="entry name" value="PIBF1"/>
</dbReference>
<protein>
    <submittedName>
        <fullName evidence="3">Uncharacterized protein</fullName>
    </submittedName>
</protein>
<proteinExistence type="predicted"/>
<name>A0A5J4NHI8_9TREM</name>
<evidence type="ECO:0000313" key="3">
    <source>
        <dbReference type="EMBL" id="KAA3674962.1"/>
    </source>
</evidence>
<evidence type="ECO:0000313" key="4">
    <source>
        <dbReference type="Proteomes" id="UP000324629"/>
    </source>
</evidence>
<keyword evidence="1" id="KW-0175">Coiled coil</keyword>
<accession>A0A5J4NHI8</accession>
<feature type="coiled-coil region" evidence="1">
    <location>
        <begin position="439"/>
        <end position="550"/>
    </location>
</feature>
<reference evidence="3 4" key="1">
    <citation type="journal article" date="2019" name="Gigascience">
        <title>Whole-genome sequence of the oriental lung fluke Paragonimus westermani.</title>
        <authorList>
            <person name="Oey H."/>
            <person name="Zakrzewski M."/>
            <person name="Narain K."/>
            <person name="Devi K.R."/>
            <person name="Agatsuma T."/>
            <person name="Nawaratna S."/>
            <person name="Gobert G.N."/>
            <person name="Jones M.K."/>
            <person name="Ragan M.A."/>
            <person name="McManus D.P."/>
            <person name="Krause L."/>
        </authorList>
    </citation>
    <scope>NUCLEOTIDE SEQUENCE [LARGE SCALE GENOMIC DNA]</scope>
    <source>
        <strain evidence="3 4">IND2009</strain>
    </source>
</reference>
<dbReference type="PANTHER" id="PTHR18950:SF0">
    <property type="entry name" value="PROGESTERONE IMMUNOMODULATORY BINDING FACTOR 1"/>
    <property type="match status" value="1"/>
</dbReference>
<dbReference type="PANTHER" id="PTHR18950">
    <property type="entry name" value="PROGESTERONE-INDUCED BLOCKING FACTOR 1"/>
    <property type="match status" value="1"/>
</dbReference>
<sequence length="626" mass="70713">MDGEITNKDDGISSVCCFDGRQFSTNHDLSDLSDTVEDVTTDSISNGKLKGDLRILRAQLISKSLLLESDHLLFKSKDHEYQEQIQTLSRRLALASRRCEAAMQVATQVNAIQSELHKAVINQKCLQAEKEALANEVAAVRQLMSTLVTDHFIYTTKSEVDLFEIDVGAYSQLRGSNLYQLSSLNSAELSVKQYVQLQIHRLVILFAEELLRLRRQLNESAKFTFLENPGSTPNHQSREAEANCNSTVRRLKKWAKSLAQETHNAELTIMREQRNQSILDADQLRARLDQAQQEMESQKHHLQSLLKGQSRSKGLFGVHDDDDDGVGYSAQERLVRAMIEAENAQAARADALLKVEKLTSQLDATKLEVYEKLERQLDEALEDAAYFKPNSEMADDKEADLFEHIKQFGFPTDAVTSGVTLKAGCVTLPSLSARRLEHAMKLAKQVAVLKRESQKLLEQLDKKNKEIELAHQNAEKLSTIVSLSGQPVDTLACRLAEREAQLKAIRERLSVTEERLREQTAERECLLTERNSLANDLNRLLNRRQTLTKLRKQLATVLEHSTNQPNTSFRSPRLCSCPCVCKHSCQSATGCVRKRIISCRRQLSRTESPTNFRPRSSPAPYDTDRS</sequence>
<dbReference type="AlphaFoldDB" id="A0A5J4NHI8"/>
<gene>
    <name evidence="3" type="ORF">DEA37_0009218</name>
</gene>